<dbReference type="InterPro" id="IPR036514">
    <property type="entry name" value="SGNH_hydro_sf"/>
</dbReference>
<dbReference type="Gene3D" id="3.40.50.1110">
    <property type="entry name" value="SGNH hydrolase"/>
    <property type="match status" value="1"/>
</dbReference>
<dbReference type="InterPro" id="IPR051532">
    <property type="entry name" value="Ester_Hydrolysis_Enzymes"/>
</dbReference>
<evidence type="ECO:0000313" key="2">
    <source>
        <dbReference type="EMBL" id="KAK4497083.1"/>
    </source>
</evidence>
<dbReference type="PANTHER" id="PTHR30383">
    <property type="entry name" value="THIOESTERASE 1/PROTEASE 1/LYSOPHOSPHOLIPASE L1"/>
    <property type="match status" value="1"/>
</dbReference>
<protein>
    <recommendedName>
        <fullName evidence="1">SGNH hydrolase-type esterase domain-containing protein</fullName>
    </recommendedName>
</protein>
<dbReference type="EMBL" id="JAXOVC010000009">
    <property type="protein sequence ID" value="KAK4497083.1"/>
    <property type="molecule type" value="Genomic_DNA"/>
</dbReference>
<dbReference type="SUPFAM" id="SSF69318">
    <property type="entry name" value="Integrin alpha N-terminal domain"/>
    <property type="match status" value="1"/>
</dbReference>
<keyword evidence="3" id="KW-1185">Reference proteome</keyword>
<gene>
    <name evidence="2" type="ORF">PRZ48_011533</name>
</gene>
<comment type="caution">
    <text evidence="2">The sequence shown here is derived from an EMBL/GenBank/DDBJ whole genome shotgun (WGS) entry which is preliminary data.</text>
</comment>
<sequence>MTSNEGYGGFRINQILQELEGDHTIDEKPNLVLIHAGTNDNDFEYTGQFAVNHPVESYADAPNRLGNLIDFVLCHSPDAVVLVAILIQNDYNNTQTNLFNAQVPNIVAARYEKGYKVRVVDMSMIGGSLLKNDILHPNDAGYNEMAQRWYSAMRDVPSSWWSPPGTGGTSDSATAGPVQKCARDAVSFSPAIGGAVVAPGWHLSSDPGEAASTPEKSGNLTTFVPHWGNDGDVAIGSSYAGSGVRFADLNGDGRADYLWVNVSTASFRAWINGGKDVWTVVNNGNELLWGTGEPDYVEFAVLTGSKRADYIGITELSLPSESARIETTYNFLTSMATA</sequence>
<organism evidence="2 3">
    <name type="scientific">Zasmidium cellare</name>
    <name type="common">Wine cellar mold</name>
    <name type="synonym">Racodium cellare</name>
    <dbReference type="NCBI Taxonomy" id="395010"/>
    <lineage>
        <taxon>Eukaryota</taxon>
        <taxon>Fungi</taxon>
        <taxon>Dikarya</taxon>
        <taxon>Ascomycota</taxon>
        <taxon>Pezizomycotina</taxon>
        <taxon>Dothideomycetes</taxon>
        <taxon>Dothideomycetidae</taxon>
        <taxon>Mycosphaerellales</taxon>
        <taxon>Mycosphaerellaceae</taxon>
        <taxon>Zasmidium</taxon>
    </lineage>
</organism>
<dbReference type="InterPro" id="IPR028994">
    <property type="entry name" value="Integrin_alpha_N"/>
</dbReference>
<name>A0ABR0E7L3_ZASCE</name>
<dbReference type="SUPFAM" id="SSF52266">
    <property type="entry name" value="SGNH hydrolase"/>
    <property type="match status" value="1"/>
</dbReference>
<evidence type="ECO:0000259" key="1">
    <source>
        <dbReference type="Pfam" id="PF13472"/>
    </source>
</evidence>
<evidence type="ECO:0000313" key="3">
    <source>
        <dbReference type="Proteomes" id="UP001305779"/>
    </source>
</evidence>
<dbReference type="CDD" id="cd01833">
    <property type="entry name" value="XynB_like"/>
    <property type="match status" value="1"/>
</dbReference>
<proteinExistence type="predicted"/>
<dbReference type="Pfam" id="PF13472">
    <property type="entry name" value="Lipase_GDSL_2"/>
    <property type="match status" value="1"/>
</dbReference>
<feature type="domain" description="SGNH hydrolase-type esterase" evidence="1">
    <location>
        <begin position="4"/>
        <end position="142"/>
    </location>
</feature>
<dbReference type="Proteomes" id="UP001305779">
    <property type="component" value="Unassembled WGS sequence"/>
</dbReference>
<accession>A0ABR0E7L3</accession>
<reference evidence="2 3" key="1">
    <citation type="journal article" date="2023" name="G3 (Bethesda)">
        <title>A chromosome-level genome assembly of Zasmidium syzygii isolated from banana leaves.</title>
        <authorList>
            <person name="van Westerhoven A.C."/>
            <person name="Mehrabi R."/>
            <person name="Talebi R."/>
            <person name="Steentjes M.B.F."/>
            <person name="Corcolon B."/>
            <person name="Chong P.A."/>
            <person name="Kema G.H.J."/>
            <person name="Seidl M.F."/>
        </authorList>
    </citation>
    <scope>NUCLEOTIDE SEQUENCE [LARGE SCALE GENOMIC DNA]</scope>
    <source>
        <strain evidence="2 3">P124</strain>
    </source>
</reference>
<dbReference type="InterPro" id="IPR013830">
    <property type="entry name" value="SGNH_hydro"/>
</dbReference>
<dbReference type="PANTHER" id="PTHR30383:SF5">
    <property type="entry name" value="SGNH HYDROLASE-TYPE ESTERASE DOMAIN-CONTAINING PROTEIN"/>
    <property type="match status" value="1"/>
</dbReference>